<dbReference type="EMBL" id="JBHSFQ010000007">
    <property type="protein sequence ID" value="MFC4562328.1"/>
    <property type="molecule type" value="Genomic_DNA"/>
</dbReference>
<dbReference type="InterPro" id="IPR009061">
    <property type="entry name" value="DNA-bd_dom_put_sf"/>
</dbReference>
<evidence type="ECO:0000259" key="2">
    <source>
        <dbReference type="PROSITE" id="PS50937"/>
    </source>
</evidence>
<dbReference type="RefSeq" id="WP_378573439.1">
    <property type="nucleotide sequence ID" value="NZ_JBHSFQ010000007.1"/>
</dbReference>
<reference evidence="4" key="1">
    <citation type="journal article" date="2019" name="Int. J. Syst. Evol. Microbiol.">
        <title>The Global Catalogue of Microorganisms (GCM) 10K type strain sequencing project: providing services to taxonomists for standard genome sequencing and annotation.</title>
        <authorList>
            <consortium name="The Broad Institute Genomics Platform"/>
            <consortium name="The Broad Institute Genome Sequencing Center for Infectious Disease"/>
            <person name="Wu L."/>
            <person name="Ma J."/>
        </authorList>
    </citation>
    <scope>NUCLEOTIDE SEQUENCE [LARGE SCALE GENOMIC DNA]</scope>
    <source>
        <strain evidence="4">XZYJ18</strain>
    </source>
</reference>
<dbReference type="CDD" id="cd00592">
    <property type="entry name" value="HTH_MerR-like"/>
    <property type="match status" value="1"/>
</dbReference>
<dbReference type="Proteomes" id="UP001595923">
    <property type="component" value="Unassembled WGS sequence"/>
</dbReference>
<feature type="domain" description="HTH merR-type" evidence="2">
    <location>
        <begin position="1"/>
        <end position="71"/>
    </location>
</feature>
<evidence type="ECO:0000313" key="3">
    <source>
        <dbReference type="EMBL" id="MFC4562328.1"/>
    </source>
</evidence>
<dbReference type="PANTHER" id="PTHR30204">
    <property type="entry name" value="REDOX-CYCLING DRUG-SENSING TRANSCRIPTIONAL ACTIVATOR SOXR"/>
    <property type="match status" value="1"/>
</dbReference>
<keyword evidence="1" id="KW-0238">DNA-binding</keyword>
<protein>
    <submittedName>
        <fullName evidence="3">MerR family transcriptional regulator</fullName>
    </submittedName>
</protein>
<dbReference type="Pfam" id="PF13411">
    <property type="entry name" value="MerR_1"/>
    <property type="match status" value="1"/>
</dbReference>
<organism evidence="3 4">
    <name type="scientific">Nocardiopsis mangrovi</name>
    <dbReference type="NCBI Taxonomy" id="1179818"/>
    <lineage>
        <taxon>Bacteria</taxon>
        <taxon>Bacillati</taxon>
        <taxon>Actinomycetota</taxon>
        <taxon>Actinomycetes</taxon>
        <taxon>Streptosporangiales</taxon>
        <taxon>Nocardiopsidaceae</taxon>
        <taxon>Nocardiopsis</taxon>
    </lineage>
</organism>
<name>A0ABV9DWD4_9ACTN</name>
<evidence type="ECO:0000313" key="4">
    <source>
        <dbReference type="Proteomes" id="UP001595923"/>
    </source>
</evidence>
<dbReference type="InterPro" id="IPR047057">
    <property type="entry name" value="MerR_fam"/>
</dbReference>
<dbReference type="PROSITE" id="PS50937">
    <property type="entry name" value="HTH_MERR_2"/>
    <property type="match status" value="1"/>
</dbReference>
<dbReference type="SUPFAM" id="SSF46955">
    <property type="entry name" value="Putative DNA-binding domain"/>
    <property type="match status" value="1"/>
</dbReference>
<accession>A0ABV9DWD4</accession>
<sequence>MSWSTRQLAELAGTTLRAIRHYHEVGLLDEPERQANGYKRYGVEHLVRVIRIKRLSNLGFTLTQIAGIDETDAYPEQALQGLNAEVTDDIKRLEQMRTELAQVLQEPAPIDLPPGVAQAAANAGLTETDHSMLVVWSRVLGPNALETSTELLRSYEADPAEAAWDALPADADEQTRQDVAERMLPRFRDMMAAHPGLQAPDAATPGHSKQAILRELTTAIIDLYNPAQIDVLRRIGRALTADPEPDRHP</sequence>
<comment type="caution">
    <text evidence="3">The sequence shown here is derived from an EMBL/GenBank/DDBJ whole genome shotgun (WGS) entry which is preliminary data.</text>
</comment>
<gene>
    <name evidence="3" type="ORF">ACFO4E_10720</name>
</gene>
<dbReference type="SMART" id="SM00422">
    <property type="entry name" value="HTH_MERR"/>
    <property type="match status" value="1"/>
</dbReference>
<dbReference type="PANTHER" id="PTHR30204:SF93">
    <property type="entry name" value="HTH MERR-TYPE DOMAIN-CONTAINING PROTEIN"/>
    <property type="match status" value="1"/>
</dbReference>
<proteinExistence type="predicted"/>
<dbReference type="Gene3D" id="1.10.1660.10">
    <property type="match status" value="1"/>
</dbReference>
<evidence type="ECO:0000256" key="1">
    <source>
        <dbReference type="ARBA" id="ARBA00023125"/>
    </source>
</evidence>
<dbReference type="InterPro" id="IPR000551">
    <property type="entry name" value="MerR-type_HTH_dom"/>
</dbReference>
<keyword evidence="4" id="KW-1185">Reference proteome</keyword>